<accession>A0A0S2SFP0</accession>
<dbReference type="EMBL" id="CP013067">
    <property type="protein sequence ID" value="ALP40535.1"/>
    <property type="molecule type" value="Genomic_DNA"/>
</dbReference>
<evidence type="ECO:0000313" key="2">
    <source>
        <dbReference type="EMBL" id="ALP40535.1"/>
    </source>
</evidence>
<name>A0A0S2SFP0_9GAMM</name>
<sequence length="88" mass="9786">MIGLIMMTAAWQFDPPAPVVSDKFPSVVIEQPAGEAKGLREQVQSGLGLAEEPFPLQFSAPPRYEGESPLVRHLNEKERDNWQLQLGN</sequence>
<dbReference type="PATRIC" id="fig|652.5.peg.1038"/>
<dbReference type="AlphaFoldDB" id="A0A0S2SFP0"/>
<proteinExistence type="predicted"/>
<dbReference type="RefSeq" id="WP_060584540.1">
    <property type="nucleotide sequence ID" value="NZ_CP013067.1"/>
</dbReference>
<protein>
    <submittedName>
        <fullName evidence="2">Uncharacterized protein</fullName>
    </submittedName>
</protein>
<dbReference type="KEGG" id="asr:WL1483_1116"/>
<organism evidence="2 3">
    <name type="scientific">Aeromonas schubertii</name>
    <dbReference type="NCBI Taxonomy" id="652"/>
    <lineage>
        <taxon>Bacteria</taxon>
        <taxon>Pseudomonadati</taxon>
        <taxon>Pseudomonadota</taxon>
        <taxon>Gammaproteobacteria</taxon>
        <taxon>Aeromonadales</taxon>
        <taxon>Aeromonadaceae</taxon>
        <taxon>Aeromonas</taxon>
    </lineage>
</organism>
<reference evidence="3" key="1">
    <citation type="submission" date="2015-10" db="EMBL/GenBank/DDBJ databases">
        <title>Complete Genome Sequence of Aeromonas schubertii strain WL1483.</title>
        <authorList>
            <person name="Liu L."/>
        </authorList>
    </citation>
    <scope>NUCLEOTIDE SEQUENCE [LARGE SCALE GENOMIC DNA]</scope>
    <source>
        <strain evidence="3">WL1483</strain>
    </source>
</reference>
<reference evidence="2 3" key="2">
    <citation type="journal article" date="2016" name="Genome Announc.">
        <title>Complete Genome Sequence of the Highly Virulent Aeromonas schubertii Strain WL1483, Isolated from Diseased Snakehead Fish (Channa argus) in China.</title>
        <authorList>
            <person name="Liu L."/>
            <person name="Li N."/>
            <person name="Zhang D."/>
            <person name="Fu X."/>
            <person name="Shi C."/>
            <person name="Lin Q."/>
            <person name="Hao G."/>
        </authorList>
    </citation>
    <scope>NUCLEOTIDE SEQUENCE [LARGE SCALE GENOMIC DNA]</scope>
    <source>
        <strain evidence="2 3">WL1483</strain>
    </source>
</reference>
<dbReference type="Proteomes" id="UP000058114">
    <property type="component" value="Chromosome"/>
</dbReference>
<evidence type="ECO:0000256" key="1">
    <source>
        <dbReference type="SAM" id="MobiDB-lite"/>
    </source>
</evidence>
<evidence type="ECO:0000313" key="3">
    <source>
        <dbReference type="Proteomes" id="UP000058114"/>
    </source>
</evidence>
<feature type="region of interest" description="Disordered" evidence="1">
    <location>
        <begin position="67"/>
        <end position="88"/>
    </location>
</feature>
<gene>
    <name evidence="2" type="ORF">WL1483_1116</name>
</gene>